<comment type="caution">
    <text evidence="2">The sequence shown here is derived from an EMBL/GenBank/DDBJ whole genome shotgun (WGS) entry which is preliminary data.</text>
</comment>
<name>A0AAE2ZU66_9HYPH</name>
<reference evidence="2" key="1">
    <citation type="submission" date="2021-08" db="EMBL/GenBank/DDBJ databases">
        <title>Hoeflea bacterium WL0058 sp. nov., isolated from the sediment.</title>
        <authorList>
            <person name="Wang L."/>
            <person name="Zhang D."/>
        </authorList>
    </citation>
    <scope>NUCLEOTIDE SEQUENCE</scope>
    <source>
        <strain evidence="2">WL0058</strain>
    </source>
</reference>
<evidence type="ECO:0000313" key="2">
    <source>
        <dbReference type="EMBL" id="MBW8640660.1"/>
    </source>
</evidence>
<dbReference type="Pfam" id="PF01476">
    <property type="entry name" value="LysM"/>
    <property type="match status" value="1"/>
</dbReference>
<dbReference type="Proteomes" id="UP001196509">
    <property type="component" value="Unassembled WGS sequence"/>
</dbReference>
<feature type="domain" description="LysM" evidence="1">
    <location>
        <begin position="110"/>
        <end position="158"/>
    </location>
</feature>
<dbReference type="InterPro" id="IPR036779">
    <property type="entry name" value="LysM_dom_sf"/>
</dbReference>
<evidence type="ECO:0000313" key="3">
    <source>
        <dbReference type="Proteomes" id="UP001196509"/>
    </source>
</evidence>
<dbReference type="AlphaFoldDB" id="A0AAE2ZU66"/>
<gene>
    <name evidence="2" type="ORF">K1W69_25940</name>
</gene>
<protein>
    <submittedName>
        <fullName evidence="2">LysM peptidoglycan-binding domain-containing protein</fullName>
    </submittedName>
</protein>
<organism evidence="2 3">
    <name type="scientific">Flavimaribacter sediminis</name>
    <dbReference type="NCBI Taxonomy" id="2865987"/>
    <lineage>
        <taxon>Bacteria</taxon>
        <taxon>Pseudomonadati</taxon>
        <taxon>Pseudomonadota</taxon>
        <taxon>Alphaproteobacteria</taxon>
        <taxon>Hyphomicrobiales</taxon>
        <taxon>Rhizobiaceae</taxon>
        <taxon>Flavimaribacter</taxon>
    </lineage>
</organism>
<proteinExistence type="predicted"/>
<dbReference type="EMBL" id="JAICBX010000007">
    <property type="protein sequence ID" value="MBW8640660.1"/>
    <property type="molecule type" value="Genomic_DNA"/>
</dbReference>
<dbReference type="InterPro" id="IPR018911">
    <property type="entry name" value="Gmad2_Ig-like_dom"/>
</dbReference>
<dbReference type="Pfam" id="PF10648">
    <property type="entry name" value="Gmad2"/>
    <property type="match status" value="1"/>
</dbReference>
<dbReference type="PROSITE" id="PS51782">
    <property type="entry name" value="LYSM"/>
    <property type="match status" value="1"/>
</dbReference>
<keyword evidence="3" id="KW-1185">Reference proteome</keyword>
<dbReference type="CDD" id="cd00118">
    <property type="entry name" value="LysM"/>
    <property type="match status" value="1"/>
</dbReference>
<dbReference type="InterPro" id="IPR018392">
    <property type="entry name" value="LysM"/>
</dbReference>
<dbReference type="SUPFAM" id="SSF54106">
    <property type="entry name" value="LysM domain"/>
    <property type="match status" value="1"/>
</dbReference>
<dbReference type="RefSeq" id="WP_220231387.1">
    <property type="nucleotide sequence ID" value="NZ_JAICBX010000007.1"/>
</dbReference>
<dbReference type="SMART" id="SM00257">
    <property type="entry name" value="LysM"/>
    <property type="match status" value="1"/>
</dbReference>
<accession>A0AAE2ZU66</accession>
<sequence length="163" mass="17716">MTSGNLDIQQPQPFDLVGSTILISGNAVAFEGTLTIRVSEGHDEYSSFTNVGSLALRQFQGEITIPDNPGFQLSRLFLTLADDTGNENGPSVIVPVLFGPKIVPGYTGYRNYTVKSGDTLTKIARAEYGNDDFQPIVEANQHLISDPDLIFVGQVLRVPRNDT</sequence>
<evidence type="ECO:0000259" key="1">
    <source>
        <dbReference type="PROSITE" id="PS51782"/>
    </source>
</evidence>
<dbReference type="Gene3D" id="3.10.350.10">
    <property type="entry name" value="LysM domain"/>
    <property type="match status" value="1"/>
</dbReference>